<dbReference type="PATRIC" id="fig|926566.3.peg.4071"/>
<reference evidence="1 2" key="1">
    <citation type="submission" date="2012-06" db="EMBL/GenBank/DDBJ databases">
        <title>Complete genome of Terriglobus roseus DSM 18391.</title>
        <authorList>
            <consortium name="US DOE Joint Genome Institute (JGI-PGF)"/>
            <person name="Lucas S."/>
            <person name="Copeland A."/>
            <person name="Lapidus A."/>
            <person name="Glavina del Rio T."/>
            <person name="Dalin E."/>
            <person name="Tice H."/>
            <person name="Bruce D."/>
            <person name="Goodwin L."/>
            <person name="Pitluck S."/>
            <person name="Peters L."/>
            <person name="Mikhailova N."/>
            <person name="Munk A.C.C."/>
            <person name="Kyrpides N."/>
            <person name="Mavromatis K."/>
            <person name="Ivanova N."/>
            <person name="Brettin T."/>
            <person name="Detter J.C."/>
            <person name="Han C."/>
            <person name="Larimer F."/>
            <person name="Land M."/>
            <person name="Hauser L."/>
            <person name="Markowitz V."/>
            <person name="Cheng J.-F."/>
            <person name="Hugenholtz P."/>
            <person name="Woyke T."/>
            <person name="Wu D."/>
            <person name="Brambilla E."/>
            <person name="Klenk H.-P."/>
            <person name="Eisen J.A."/>
        </authorList>
    </citation>
    <scope>NUCLEOTIDE SEQUENCE [LARGE SCALE GENOMIC DNA]</scope>
    <source>
        <strain evidence="2">DSM 18391 / NRRL B-41598 / KBS 63</strain>
    </source>
</reference>
<sequence length="92" mass="10404">MENRTKVELDSKMQEIVDLATQARLGKDAGEIVRLALEDWWGNRLIESIGQDEVKRILEEAVADTRPGLSPDVVFAELRTELKRDLKRADAA</sequence>
<keyword evidence="2" id="KW-1185">Reference proteome</keyword>
<gene>
    <name evidence="1" type="ordered locus">Terro_4122</name>
</gene>
<organism evidence="1 2">
    <name type="scientific">Terriglobus roseus (strain DSM 18391 / NRRL B-41598 / KBS 63)</name>
    <dbReference type="NCBI Taxonomy" id="926566"/>
    <lineage>
        <taxon>Bacteria</taxon>
        <taxon>Pseudomonadati</taxon>
        <taxon>Acidobacteriota</taxon>
        <taxon>Terriglobia</taxon>
        <taxon>Terriglobales</taxon>
        <taxon>Acidobacteriaceae</taxon>
        <taxon>Terriglobus</taxon>
    </lineage>
</organism>
<dbReference type="AlphaFoldDB" id="I3ZM61"/>
<dbReference type="KEGG" id="trs:Terro_4122"/>
<evidence type="ECO:0000313" key="1">
    <source>
        <dbReference type="EMBL" id="AFL90329.1"/>
    </source>
</evidence>
<dbReference type="Proteomes" id="UP000006056">
    <property type="component" value="Chromosome"/>
</dbReference>
<protein>
    <submittedName>
        <fullName evidence="1">Uncharacterized protein</fullName>
    </submittedName>
</protein>
<dbReference type="EMBL" id="CP003379">
    <property type="protein sequence ID" value="AFL90329.1"/>
    <property type="molecule type" value="Genomic_DNA"/>
</dbReference>
<evidence type="ECO:0000313" key="2">
    <source>
        <dbReference type="Proteomes" id="UP000006056"/>
    </source>
</evidence>
<accession>I3ZM61</accession>
<dbReference type="HOGENOM" id="CLU_2412175_0_0_0"/>
<proteinExistence type="predicted"/>
<dbReference type="STRING" id="926566.Terro_4122"/>
<name>I3ZM61_TERRK</name>